<evidence type="ECO:0000313" key="2">
    <source>
        <dbReference type="EMBL" id="KAL0282124.1"/>
    </source>
</evidence>
<organism evidence="2">
    <name type="scientific">Sesamum angustifolium</name>
    <dbReference type="NCBI Taxonomy" id="2727405"/>
    <lineage>
        <taxon>Eukaryota</taxon>
        <taxon>Viridiplantae</taxon>
        <taxon>Streptophyta</taxon>
        <taxon>Embryophyta</taxon>
        <taxon>Tracheophyta</taxon>
        <taxon>Spermatophyta</taxon>
        <taxon>Magnoliopsida</taxon>
        <taxon>eudicotyledons</taxon>
        <taxon>Gunneridae</taxon>
        <taxon>Pentapetalae</taxon>
        <taxon>asterids</taxon>
        <taxon>lamiids</taxon>
        <taxon>Lamiales</taxon>
        <taxon>Pedaliaceae</taxon>
        <taxon>Sesamum</taxon>
    </lineage>
</organism>
<sequence length="180" mass="19512">MATTSNLDVEAAIPSGKSSTDSVSHPGGSSLCHELFLNSRIHFGGTGICGWEVFLGSGLQPKKPLAFLVRTLQDEEEGPNPLSIWRSVLAARPLLTEGIRWEVGDVKSMKVEGDPWSPSPPTFRLIFSLKSLFANATVSLLLGADCNWSQELIREEFAPIDVVCILQIVPGIAQNPDEQI</sequence>
<feature type="region of interest" description="Disordered" evidence="1">
    <location>
        <begin position="1"/>
        <end position="24"/>
    </location>
</feature>
<dbReference type="EMBL" id="JACGWK010001845">
    <property type="protein sequence ID" value="KAL0282124.1"/>
    <property type="molecule type" value="Genomic_DNA"/>
</dbReference>
<comment type="caution">
    <text evidence="2">The sequence shown here is derived from an EMBL/GenBank/DDBJ whole genome shotgun (WGS) entry which is preliminary data.</text>
</comment>
<proteinExistence type="predicted"/>
<protein>
    <submittedName>
        <fullName evidence="2">Uncharacterized protein</fullName>
    </submittedName>
</protein>
<name>A0AAW2IIW5_9LAMI</name>
<reference evidence="2" key="1">
    <citation type="submission" date="2020-06" db="EMBL/GenBank/DDBJ databases">
        <authorList>
            <person name="Li T."/>
            <person name="Hu X."/>
            <person name="Zhang T."/>
            <person name="Song X."/>
            <person name="Zhang H."/>
            <person name="Dai N."/>
            <person name="Sheng W."/>
            <person name="Hou X."/>
            <person name="Wei L."/>
        </authorList>
    </citation>
    <scope>NUCLEOTIDE SEQUENCE</scope>
    <source>
        <strain evidence="2">G01</strain>
        <tissue evidence="2">Leaf</tissue>
    </source>
</reference>
<reference evidence="2" key="2">
    <citation type="journal article" date="2024" name="Plant">
        <title>Genomic evolution and insights into agronomic trait innovations of Sesamum species.</title>
        <authorList>
            <person name="Miao H."/>
            <person name="Wang L."/>
            <person name="Qu L."/>
            <person name="Liu H."/>
            <person name="Sun Y."/>
            <person name="Le M."/>
            <person name="Wang Q."/>
            <person name="Wei S."/>
            <person name="Zheng Y."/>
            <person name="Lin W."/>
            <person name="Duan Y."/>
            <person name="Cao H."/>
            <person name="Xiong S."/>
            <person name="Wang X."/>
            <person name="Wei L."/>
            <person name="Li C."/>
            <person name="Ma Q."/>
            <person name="Ju M."/>
            <person name="Zhao R."/>
            <person name="Li G."/>
            <person name="Mu C."/>
            <person name="Tian Q."/>
            <person name="Mei H."/>
            <person name="Zhang T."/>
            <person name="Gao T."/>
            <person name="Zhang H."/>
        </authorList>
    </citation>
    <scope>NUCLEOTIDE SEQUENCE</scope>
    <source>
        <strain evidence="2">G01</strain>
    </source>
</reference>
<evidence type="ECO:0000256" key="1">
    <source>
        <dbReference type="SAM" id="MobiDB-lite"/>
    </source>
</evidence>
<dbReference type="AlphaFoldDB" id="A0AAW2IIW5"/>
<accession>A0AAW2IIW5</accession>
<gene>
    <name evidence="2" type="ORF">Sangu_2969500</name>
</gene>